<dbReference type="InterPro" id="IPR050639">
    <property type="entry name" value="SSR_resolvase"/>
</dbReference>
<dbReference type="RefSeq" id="WP_208250202.1">
    <property type="nucleotide sequence ID" value="NZ_JAGEPF010000032.1"/>
</dbReference>
<dbReference type="EMBL" id="JAGEPF010000032">
    <property type="protein sequence ID" value="MBO2464018.1"/>
    <property type="molecule type" value="Genomic_DNA"/>
</dbReference>
<dbReference type="SMART" id="SM00857">
    <property type="entry name" value="Resolvase"/>
    <property type="match status" value="1"/>
</dbReference>
<evidence type="ECO:0000259" key="3">
    <source>
        <dbReference type="SMART" id="SM00857"/>
    </source>
</evidence>
<organism evidence="4 5">
    <name type="scientific">Actinomadura violacea</name>
    <dbReference type="NCBI Taxonomy" id="2819934"/>
    <lineage>
        <taxon>Bacteria</taxon>
        <taxon>Bacillati</taxon>
        <taxon>Actinomycetota</taxon>
        <taxon>Actinomycetes</taxon>
        <taxon>Streptosporangiales</taxon>
        <taxon>Thermomonosporaceae</taxon>
        <taxon>Actinomadura</taxon>
    </lineage>
</organism>
<dbReference type="InterPro" id="IPR006119">
    <property type="entry name" value="Resolv_N"/>
</dbReference>
<evidence type="ECO:0000256" key="2">
    <source>
        <dbReference type="ARBA" id="ARBA00023172"/>
    </source>
</evidence>
<dbReference type="PANTHER" id="PTHR30461:SF2">
    <property type="entry name" value="SERINE RECOMBINASE PINE-RELATED"/>
    <property type="match status" value="1"/>
</dbReference>
<evidence type="ECO:0000313" key="5">
    <source>
        <dbReference type="Proteomes" id="UP000680206"/>
    </source>
</evidence>
<dbReference type="SUPFAM" id="SSF53041">
    <property type="entry name" value="Resolvase-like"/>
    <property type="match status" value="1"/>
</dbReference>
<accession>A0ABS3S612</accession>
<keyword evidence="1" id="KW-0238">DNA-binding</keyword>
<dbReference type="PANTHER" id="PTHR30461">
    <property type="entry name" value="DNA-INVERTASE FROM LAMBDOID PROPHAGE"/>
    <property type="match status" value="1"/>
</dbReference>
<keyword evidence="5" id="KW-1185">Reference proteome</keyword>
<keyword evidence="2" id="KW-0233">DNA recombination</keyword>
<reference evidence="4 5" key="1">
    <citation type="submission" date="2021-03" db="EMBL/GenBank/DDBJ databases">
        <title>Actinomadura violae sp. nov., isolated from lichen in Thailand.</title>
        <authorList>
            <person name="Kanchanasin P."/>
            <person name="Saeng-In P."/>
            <person name="Phongsopitanun W."/>
            <person name="Yuki M."/>
            <person name="Kudo T."/>
            <person name="Ohkuma M."/>
            <person name="Tanasupawat S."/>
        </authorList>
    </citation>
    <scope>NUCLEOTIDE SEQUENCE [LARGE SCALE GENOMIC DNA]</scope>
    <source>
        <strain evidence="4 5">LCR2-06</strain>
    </source>
</reference>
<dbReference type="InterPro" id="IPR036162">
    <property type="entry name" value="Resolvase-like_N_sf"/>
</dbReference>
<evidence type="ECO:0000256" key="1">
    <source>
        <dbReference type="ARBA" id="ARBA00023125"/>
    </source>
</evidence>
<dbReference type="Gene3D" id="3.40.50.1390">
    <property type="entry name" value="Resolvase, N-terminal catalytic domain"/>
    <property type="match status" value="1"/>
</dbReference>
<proteinExistence type="predicted"/>
<sequence length="203" mass="22431">MSTVIYLRTADGSHNDLERAEEACRALAARRGWDVAHVYRDVASGMDNHRPDYVRVQEAIEGGEVTRLITASPEMLTRDHAERRRLAQLADEHGVKLYGVWGDMSLMGASLTDVDAAMGGRVAVKHVDEPGDERVEVWVMLLFGDSAELVFGNRTSENPLRVPAADIVRDTGLAKEDLPGARLTAVVTEDPEHGQRVTAYRRL</sequence>
<dbReference type="Pfam" id="PF00239">
    <property type="entry name" value="Resolvase"/>
    <property type="match status" value="1"/>
</dbReference>
<feature type="domain" description="Resolvase/invertase-type recombinase catalytic" evidence="3">
    <location>
        <begin position="3"/>
        <end position="121"/>
    </location>
</feature>
<gene>
    <name evidence="4" type="ORF">J4709_41260</name>
</gene>
<protein>
    <submittedName>
        <fullName evidence="4">Recombinase family protein</fullName>
    </submittedName>
</protein>
<comment type="caution">
    <text evidence="4">The sequence shown here is derived from an EMBL/GenBank/DDBJ whole genome shotgun (WGS) entry which is preliminary data.</text>
</comment>
<evidence type="ECO:0000313" key="4">
    <source>
        <dbReference type="EMBL" id="MBO2464018.1"/>
    </source>
</evidence>
<name>A0ABS3S612_9ACTN</name>
<dbReference type="Proteomes" id="UP000680206">
    <property type="component" value="Unassembled WGS sequence"/>
</dbReference>